<dbReference type="InterPro" id="IPR000719">
    <property type="entry name" value="Prot_kinase_dom"/>
</dbReference>
<dbReference type="Gene3D" id="3.30.200.20">
    <property type="entry name" value="Phosphorylase Kinase, domain 1"/>
    <property type="match status" value="1"/>
</dbReference>
<comment type="subcellular location">
    <subcellularLocation>
        <location evidence="1">Membrane</location>
        <topology evidence="1">Single-pass membrane protein</topology>
    </subcellularLocation>
</comment>
<evidence type="ECO:0000313" key="22">
    <source>
        <dbReference type="Proteomes" id="UP000694861"/>
    </source>
</evidence>
<evidence type="ECO:0000313" key="23">
    <source>
        <dbReference type="RefSeq" id="XP_008243581.1"/>
    </source>
</evidence>
<evidence type="ECO:0000256" key="7">
    <source>
        <dbReference type="ARBA" id="ARBA00022741"/>
    </source>
</evidence>
<protein>
    <recommendedName>
        <fullName evidence="17">Receptor-like serine/threonine-protein kinase</fullName>
        <ecNumber evidence="17">2.7.11.1</ecNumber>
    </recommendedName>
</protein>
<dbReference type="Pfam" id="PF01453">
    <property type="entry name" value="B_lectin"/>
    <property type="match status" value="1"/>
</dbReference>
<organism evidence="22 23">
    <name type="scientific">Prunus mume</name>
    <name type="common">Japanese apricot</name>
    <name type="synonym">Armeniaca mume</name>
    <dbReference type="NCBI Taxonomy" id="102107"/>
    <lineage>
        <taxon>Eukaryota</taxon>
        <taxon>Viridiplantae</taxon>
        <taxon>Streptophyta</taxon>
        <taxon>Embryophyta</taxon>
        <taxon>Tracheophyta</taxon>
        <taxon>Spermatophyta</taxon>
        <taxon>Magnoliopsida</taxon>
        <taxon>eudicotyledons</taxon>
        <taxon>Gunneridae</taxon>
        <taxon>Pentapetalae</taxon>
        <taxon>rosids</taxon>
        <taxon>fabids</taxon>
        <taxon>Rosales</taxon>
        <taxon>Rosaceae</taxon>
        <taxon>Amygdaloideae</taxon>
        <taxon>Amygdaleae</taxon>
        <taxon>Prunus</taxon>
    </lineage>
</organism>
<dbReference type="InterPro" id="IPR024171">
    <property type="entry name" value="SRK-like_kinase"/>
</dbReference>
<dbReference type="EC" id="2.7.11.1" evidence="17"/>
<keyword evidence="22" id="KW-1185">Reference proteome</keyword>
<feature type="domain" description="Bulb-type lectin" evidence="21">
    <location>
        <begin position="20"/>
        <end position="149"/>
    </location>
</feature>
<feature type="domain" description="Protein kinase" evidence="20">
    <location>
        <begin position="511"/>
        <end position="784"/>
    </location>
</feature>
<dbReference type="SUPFAM" id="SSF56112">
    <property type="entry name" value="Protein kinase-like (PK-like)"/>
    <property type="match status" value="1"/>
</dbReference>
<dbReference type="Proteomes" id="UP000694861">
    <property type="component" value="Unplaced"/>
</dbReference>
<dbReference type="InterPro" id="IPR011009">
    <property type="entry name" value="Kinase-like_dom_sf"/>
</dbReference>
<keyword evidence="2 17" id="KW-0723">Serine/threonine-protein kinase</keyword>
<evidence type="ECO:0000256" key="16">
    <source>
        <dbReference type="ARBA" id="ARBA00048679"/>
    </source>
</evidence>
<evidence type="ECO:0000256" key="5">
    <source>
        <dbReference type="ARBA" id="ARBA00022692"/>
    </source>
</evidence>
<evidence type="ECO:0000256" key="18">
    <source>
        <dbReference type="PROSITE-ProRule" id="PRU10141"/>
    </source>
</evidence>
<evidence type="ECO:0000256" key="9">
    <source>
        <dbReference type="ARBA" id="ARBA00022840"/>
    </source>
</evidence>
<dbReference type="InterPro" id="IPR036426">
    <property type="entry name" value="Bulb-type_lectin_dom_sf"/>
</dbReference>
<keyword evidence="10" id="KW-1133">Transmembrane helix</keyword>
<dbReference type="GeneID" id="103341805"/>
<keyword evidence="8 17" id="KW-0418">Kinase</keyword>
<dbReference type="PANTHER" id="PTHR47976:SF108">
    <property type="entry name" value="G-TYPE LECTIN S-RECEPTOR-LIKE SERINE_THREONINE-PROTEIN KINASE LECRK1"/>
    <property type="match status" value="1"/>
</dbReference>
<dbReference type="PANTHER" id="PTHR47976">
    <property type="entry name" value="G-TYPE LECTIN S-RECEPTOR-LIKE SERINE/THREONINE-PROTEIN KINASE SD2-5"/>
    <property type="match status" value="1"/>
</dbReference>
<dbReference type="PIRSF" id="PIRSF000641">
    <property type="entry name" value="SRK"/>
    <property type="match status" value="1"/>
</dbReference>
<proteinExistence type="inferred from homology"/>
<dbReference type="SMART" id="SM00108">
    <property type="entry name" value="B_lectin"/>
    <property type="match status" value="1"/>
</dbReference>
<dbReference type="Gene3D" id="1.10.510.10">
    <property type="entry name" value="Transferase(Phosphotransferase) domain 1"/>
    <property type="match status" value="1"/>
</dbReference>
<comment type="catalytic activity">
    <reaction evidence="15 17">
        <text>L-threonyl-[protein] + ATP = O-phospho-L-threonyl-[protein] + ADP + H(+)</text>
        <dbReference type="Rhea" id="RHEA:46608"/>
        <dbReference type="Rhea" id="RHEA-COMP:11060"/>
        <dbReference type="Rhea" id="RHEA-COMP:11605"/>
        <dbReference type="ChEBI" id="CHEBI:15378"/>
        <dbReference type="ChEBI" id="CHEBI:30013"/>
        <dbReference type="ChEBI" id="CHEBI:30616"/>
        <dbReference type="ChEBI" id="CHEBI:61977"/>
        <dbReference type="ChEBI" id="CHEBI:456216"/>
        <dbReference type="EC" id="2.7.11.1"/>
    </reaction>
</comment>
<keyword evidence="9 17" id="KW-0067">ATP-binding</keyword>
<evidence type="ECO:0000256" key="14">
    <source>
        <dbReference type="ARBA" id="ARBA00023180"/>
    </source>
</evidence>
<evidence type="ECO:0000256" key="4">
    <source>
        <dbReference type="ARBA" id="ARBA00022679"/>
    </source>
</evidence>
<sequence length="793" mass="89124">MIFSVLDFLCFFLFMILPYSTIAQTSRNISLNSSLTARNDDNSSWPSPSGEFAFGFRQIGKDGFLLAIWFNKIPDRTIVWSANRNDLVQEGSKVELTSDGRLMLSDAEDQQVWSANNSARTEVAYAAMLDTGNFVLANTNSTNLWESFDQPTDTILPTQTLNQNTILFARHTATNYTNGRFLFTLQSDGNLSLYTTRFPQDSANFAYWSAKITDIGFQVIFDKSGHIYLASSNGSILDYISSNTVSIQNFYQRATLGYDGVLRHYVYPKNASSIAEHRPMDWSTRASIPPNICLSMMEVMGRGACGINSLCRLGDEGPICECPRGYTVIDPNDVRKGCKQNFGPQSCDQASPEHLFDFENMHHTNFPLGDYERFMGLTENSCRQNCLDDCFCAVAIFHPTGDCFKKRLPFSNGVSDPSLDAKALIKFGKDNSTFSSGGCAIPKKKDNSTLILVGSVLLSSAGVLHVILPLITYLVVPRVYSRKAKVIQPRPVMSGMNLKDFTYEEIKKATNEFKEELGRGASATVFKGVLASDTGRCVAVKRLDAKVRENDLEFKAEVSAIGKTNHRNLVQLLGFCTEGEHRILVYEFMSNGSLASFLFGESMPNWYQRRQIALGIARGLLYLHEECSSQIVHCDIKPQNILLDDYFTARISDFGLAKLLRLDQTRSMTAIRGTRGYVAPEWFRSLPITVKVDVYSYGILLLEIIFCRKHFEAVADNEDEMILADWAYDCYMQKKLHQLFENDEEINDINEMEKYVMIAIWCIQEDPSLRPTMKKVTLMLEGTVEVSAPPPLS</sequence>
<dbReference type="PROSITE" id="PS00107">
    <property type="entry name" value="PROTEIN_KINASE_ATP"/>
    <property type="match status" value="1"/>
</dbReference>
<evidence type="ECO:0000256" key="12">
    <source>
        <dbReference type="ARBA" id="ARBA00023157"/>
    </source>
</evidence>
<evidence type="ECO:0000256" key="1">
    <source>
        <dbReference type="ARBA" id="ARBA00004167"/>
    </source>
</evidence>
<dbReference type="CDD" id="cd00028">
    <property type="entry name" value="B_lectin"/>
    <property type="match status" value="1"/>
</dbReference>
<dbReference type="Gene3D" id="2.90.10.10">
    <property type="entry name" value="Bulb-type lectin domain"/>
    <property type="match status" value="2"/>
</dbReference>
<keyword evidence="3" id="KW-0245">EGF-like domain</keyword>
<keyword evidence="5" id="KW-0812">Transmembrane</keyword>
<name>A0ABM0PRZ7_PRUMU</name>
<dbReference type="PROSITE" id="PS50927">
    <property type="entry name" value="BULB_LECTIN"/>
    <property type="match status" value="1"/>
</dbReference>
<evidence type="ECO:0000256" key="15">
    <source>
        <dbReference type="ARBA" id="ARBA00047899"/>
    </source>
</evidence>
<dbReference type="PROSITE" id="PS50011">
    <property type="entry name" value="PROTEIN_KINASE_DOM"/>
    <property type="match status" value="1"/>
</dbReference>
<keyword evidence="7 17" id="KW-0547">Nucleotide-binding</keyword>
<evidence type="ECO:0000256" key="11">
    <source>
        <dbReference type="ARBA" id="ARBA00023136"/>
    </source>
</evidence>
<dbReference type="PROSITE" id="PS00108">
    <property type="entry name" value="PROTEIN_KINASE_ST"/>
    <property type="match status" value="1"/>
</dbReference>
<evidence type="ECO:0000259" key="21">
    <source>
        <dbReference type="PROSITE" id="PS50927"/>
    </source>
</evidence>
<dbReference type="InterPro" id="IPR008271">
    <property type="entry name" value="Ser/Thr_kinase_AS"/>
</dbReference>
<comment type="catalytic activity">
    <reaction evidence="16 17">
        <text>L-seryl-[protein] + ATP = O-phospho-L-seryl-[protein] + ADP + H(+)</text>
        <dbReference type="Rhea" id="RHEA:17989"/>
        <dbReference type="Rhea" id="RHEA-COMP:9863"/>
        <dbReference type="Rhea" id="RHEA-COMP:11604"/>
        <dbReference type="ChEBI" id="CHEBI:15378"/>
        <dbReference type="ChEBI" id="CHEBI:29999"/>
        <dbReference type="ChEBI" id="CHEBI:30616"/>
        <dbReference type="ChEBI" id="CHEBI:83421"/>
        <dbReference type="ChEBI" id="CHEBI:456216"/>
        <dbReference type="EC" id="2.7.11.1"/>
    </reaction>
</comment>
<keyword evidence="12" id="KW-1015">Disulfide bond</keyword>
<comment type="similarity">
    <text evidence="17">Belongs to the protein kinase superfamily. Ser/Thr protein kinase family.</text>
</comment>
<evidence type="ECO:0000256" key="13">
    <source>
        <dbReference type="ARBA" id="ARBA00023170"/>
    </source>
</evidence>
<dbReference type="InterPro" id="IPR051343">
    <property type="entry name" value="G-type_lectin_kinases/EP1-like"/>
</dbReference>
<gene>
    <name evidence="23" type="primary">LOC103341805</name>
</gene>
<feature type="signal peptide" evidence="19">
    <location>
        <begin position="1"/>
        <end position="23"/>
    </location>
</feature>
<evidence type="ECO:0000256" key="3">
    <source>
        <dbReference type="ARBA" id="ARBA00022536"/>
    </source>
</evidence>
<dbReference type="SMART" id="SM00220">
    <property type="entry name" value="S_TKc"/>
    <property type="match status" value="1"/>
</dbReference>
<accession>A0ABM0PRZ7</accession>
<feature type="binding site" evidence="18">
    <location>
        <position position="541"/>
    </location>
    <ligand>
        <name>ATP</name>
        <dbReference type="ChEBI" id="CHEBI:30616"/>
    </ligand>
</feature>
<evidence type="ECO:0000256" key="17">
    <source>
        <dbReference type="PIRNR" id="PIRNR000641"/>
    </source>
</evidence>
<dbReference type="InterPro" id="IPR001480">
    <property type="entry name" value="Bulb-type_lectin_dom"/>
</dbReference>
<keyword evidence="11" id="KW-0472">Membrane</keyword>
<evidence type="ECO:0000256" key="19">
    <source>
        <dbReference type="SAM" id="SignalP"/>
    </source>
</evidence>
<dbReference type="SUPFAM" id="SSF51110">
    <property type="entry name" value="alpha-D-mannose-specific plant lectins"/>
    <property type="match status" value="1"/>
</dbReference>
<evidence type="ECO:0000259" key="20">
    <source>
        <dbReference type="PROSITE" id="PS50011"/>
    </source>
</evidence>
<reference evidence="22" key="1">
    <citation type="journal article" date="2012" name="Nat. Commun.">
        <title>The genome of Prunus mume.</title>
        <authorList>
            <person name="Zhang Q."/>
            <person name="Chen W."/>
            <person name="Sun L."/>
            <person name="Zhao F."/>
            <person name="Huang B."/>
            <person name="Yang W."/>
            <person name="Tao Y."/>
            <person name="Wang J."/>
            <person name="Yuan Z."/>
            <person name="Fan G."/>
            <person name="Xing Z."/>
            <person name="Han C."/>
            <person name="Pan H."/>
            <person name="Zhong X."/>
            <person name="Shi W."/>
            <person name="Liang X."/>
            <person name="Du D."/>
            <person name="Sun F."/>
            <person name="Xu Z."/>
            <person name="Hao R."/>
            <person name="Lv T."/>
            <person name="Lv Y."/>
            <person name="Zheng Z."/>
            <person name="Sun M."/>
            <person name="Luo L."/>
            <person name="Cai M."/>
            <person name="Gao Y."/>
            <person name="Wang J."/>
            <person name="Yin Y."/>
            <person name="Xu X."/>
            <person name="Cheng T."/>
            <person name="Wang J."/>
        </authorList>
    </citation>
    <scope>NUCLEOTIDE SEQUENCE [LARGE SCALE GENOMIC DNA]</scope>
</reference>
<evidence type="ECO:0000256" key="6">
    <source>
        <dbReference type="ARBA" id="ARBA00022729"/>
    </source>
</evidence>
<evidence type="ECO:0000256" key="2">
    <source>
        <dbReference type="ARBA" id="ARBA00022527"/>
    </source>
</evidence>
<feature type="chain" id="PRO_5045592124" description="Receptor-like serine/threonine-protein kinase" evidence="19">
    <location>
        <begin position="24"/>
        <end position="793"/>
    </location>
</feature>
<reference evidence="23" key="2">
    <citation type="submission" date="2025-08" db="UniProtKB">
        <authorList>
            <consortium name="RefSeq"/>
        </authorList>
    </citation>
    <scope>IDENTIFICATION</scope>
</reference>
<dbReference type="InterPro" id="IPR017441">
    <property type="entry name" value="Protein_kinase_ATP_BS"/>
</dbReference>
<keyword evidence="6 19" id="KW-0732">Signal</keyword>
<dbReference type="Pfam" id="PF00069">
    <property type="entry name" value="Pkinase"/>
    <property type="match status" value="1"/>
</dbReference>
<keyword evidence="4 17" id="KW-0808">Transferase</keyword>
<keyword evidence="14" id="KW-0325">Glycoprotein</keyword>
<evidence type="ECO:0000256" key="10">
    <source>
        <dbReference type="ARBA" id="ARBA00022989"/>
    </source>
</evidence>
<evidence type="ECO:0000256" key="8">
    <source>
        <dbReference type="ARBA" id="ARBA00022777"/>
    </source>
</evidence>
<dbReference type="RefSeq" id="XP_008243581.1">
    <property type="nucleotide sequence ID" value="XM_008245359.2"/>
</dbReference>
<keyword evidence="13" id="KW-0675">Receptor</keyword>